<accession>A0A2Z2NSN7</accession>
<dbReference type="AlphaFoldDB" id="A0A2Z2NSN7"/>
<sequence>MQADSSDASVIAYSREMGLTHADFWRLLPRAMGKQPYTLNGDTVQTTVDTGTLEITLGPPEERRIALLRLPYSVVSFRFVGVDEVQQLAFKAHFDLHFQRGGG</sequence>
<proteinExistence type="predicted"/>
<evidence type="ECO:0000313" key="1">
    <source>
        <dbReference type="EMBL" id="ASJ70184.1"/>
    </source>
</evidence>
<reference evidence="1 2" key="1">
    <citation type="submission" date="2016-12" db="EMBL/GenBank/DDBJ databases">
        <authorList>
            <person name="Song W.-J."/>
            <person name="Kurnit D.M."/>
        </authorList>
    </citation>
    <scope>NUCLEOTIDE SEQUENCE [LARGE SCALE GENOMIC DNA]</scope>
    <source>
        <strain evidence="1 2">IMCC3135</strain>
    </source>
</reference>
<dbReference type="Proteomes" id="UP000250079">
    <property type="component" value="Chromosome"/>
</dbReference>
<name>A0A2Z2NSN7_9GAMM</name>
<gene>
    <name evidence="1" type="ORF">IMCC3135_00290</name>
</gene>
<keyword evidence="2" id="KW-1185">Reference proteome</keyword>
<dbReference type="EMBL" id="CP018632">
    <property type="protein sequence ID" value="ASJ70184.1"/>
    <property type="molecule type" value="Genomic_DNA"/>
</dbReference>
<evidence type="ECO:0000313" key="2">
    <source>
        <dbReference type="Proteomes" id="UP000250079"/>
    </source>
</evidence>
<dbReference type="KEGG" id="gai:IMCC3135_00290"/>
<protein>
    <submittedName>
        <fullName evidence="1">Uncharacterized protein</fullName>
    </submittedName>
</protein>
<organism evidence="1 2">
    <name type="scientific">Granulosicoccus antarcticus IMCC3135</name>
    <dbReference type="NCBI Taxonomy" id="1192854"/>
    <lineage>
        <taxon>Bacteria</taxon>
        <taxon>Pseudomonadati</taxon>
        <taxon>Pseudomonadota</taxon>
        <taxon>Gammaproteobacteria</taxon>
        <taxon>Chromatiales</taxon>
        <taxon>Granulosicoccaceae</taxon>
        <taxon>Granulosicoccus</taxon>
    </lineage>
</organism>